<dbReference type="InterPro" id="IPR001567">
    <property type="entry name" value="Pept_M3A_M3B_dom"/>
</dbReference>
<feature type="domain" description="Oligopeptidase F N-terminal" evidence="9">
    <location>
        <begin position="169"/>
        <end position="236"/>
    </location>
</feature>
<dbReference type="PANTHER" id="PTHR11804:SF5">
    <property type="entry name" value="OLIGOENDOPEPTIDASE F"/>
    <property type="match status" value="1"/>
</dbReference>
<evidence type="ECO:0000259" key="8">
    <source>
        <dbReference type="Pfam" id="PF01432"/>
    </source>
</evidence>
<proteinExistence type="inferred from homology"/>
<dbReference type="GO" id="GO:0006508">
    <property type="term" value="P:proteolysis"/>
    <property type="evidence" value="ECO:0007669"/>
    <property type="project" value="UniProtKB-KW"/>
</dbReference>
<evidence type="ECO:0000313" key="11">
    <source>
        <dbReference type="Proteomes" id="UP000515220"/>
    </source>
</evidence>
<dbReference type="NCBIfam" id="TIGR02290">
    <property type="entry name" value="M3_fam_3"/>
    <property type="match status" value="1"/>
</dbReference>
<dbReference type="AlphaFoldDB" id="A0A6S6PHJ7"/>
<dbReference type="GO" id="GO:0046872">
    <property type="term" value="F:metal ion binding"/>
    <property type="evidence" value="ECO:0007669"/>
    <property type="project" value="UniProtKB-UniRule"/>
</dbReference>
<comment type="similarity">
    <text evidence="6">Belongs to the peptidase M3 family.</text>
</comment>
<evidence type="ECO:0000256" key="3">
    <source>
        <dbReference type="ARBA" id="ARBA00022801"/>
    </source>
</evidence>
<evidence type="ECO:0000256" key="2">
    <source>
        <dbReference type="ARBA" id="ARBA00022723"/>
    </source>
</evidence>
<keyword evidence="2 6" id="KW-0479">Metal-binding</keyword>
<dbReference type="InterPro" id="IPR042088">
    <property type="entry name" value="OligoPept_F_C"/>
</dbReference>
<dbReference type="Gene3D" id="1.20.140.70">
    <property type="entry name" value="Oligopeptidase f, N-terminal domain"/>
    <property type="match status" value="1"/>
</dbReference>
<dbReference type="SUPFAM" id="SSF55486">
    <property type="entry name" value="Metalloproteases ('zincins'), catalytic domain"/>
    <property type="match status" value="1"/>
</dbReference>
<dbReference type="InterPro" id="IPR013647">
    <property type="entry name" value="OligopepF_N_dom"/>
</dbReference>
<comment type="cofactor">
    <cofactor evidence="6">
        <name>Zn(2+)</name>
        <dbReference type="ChEBI" id="CHEBI:29105"/>
    </cofactor>
    <text evidence="6">Binds 1 zinc ion.</text>
</comment>
<reference evidence="10 11" key="1">
    <citation type="submission" date="2020-07" db="EMBL/GenBank/DDBJ databases">
        <title>Complete Genome Sequence of an acetic acid bacterium, Acetobacter aceti JCM20276.</title>
        <authorList>
            <person name="Hirose Y."/>
            <person name="Mihara H."/>
        </authorList>
    </citation>
    <scope>NUCLEOTIDE SEQUENCE [LARGE SCALE GENOMIC DNA]</scope>
    <source>
        <strain evidence="10 11">JCM20276</strain>
    </source>
</reference>
<protein>
    <submittedName>
        <fullName evidence="10">Oligoendopeptidase F</fullName>
    </submittedName>
</protein>
<keyword evidence="3 6" id="KW-0378">Hydrolase</keyword>
<dbReference type="GO" id="GO:0004222">
    <property type="term" value="F:metalloendopeptidase activity"/>
    <property type="evidence" value="ECO:0007669"/>
    <property type="project" value="InterPro"/>
</dbReference>
<evidence type="ECO:0000256" key="1">
    <source>
        <dbReference type="ARBA" id="ARBA00022670"/>
    </source>
</evidence>
<sequence>MTGFAQQEMPEQRHTDADAGLATDFTPVYTCLMVDQAPPPAPAPHFVRSTVSVNGGSTDALDTPPRWDLSDLYTSPDSPAVKADLDRAAAEAKAFAGQYKGTIASLSGADLAKAIETCQTINEILGKVGSFASLSFSADMTDPETGKFSQAVRERISDISADLLFFTLELNTIEEDVLEAKLSSSSALAHWRPFLRDHRMFRPHQLPDDIEQVLLEKSVTGASAWCRLFDEQITALRVSLDGREMPLGEALNQMSDQDRSRREAAGKAVGKALEGDIRLFSLVTNTLAKDKAISDKMRRYPRPESYRNVSNMVEDEVVDALVSAVTNDFPRLSHRYYGLKAKWLGLDKLEHWDRNAPLPGMREKDIPWTDAKAIVQQAYEKFDPALGEIVSEFFDKPWIDAAPVPGKSPGAFAHPVVPSVHPYVLMNYRGRTRDVMTLAHELGHGVHQKLAAKQGYFLSSTPLTLAETASVFGEMLTFQYLLDAEQDPVQKRLLLASKVEDMLNTVVRQIAFYQFESRVHHARREGELLPEQIGAIWRDVQTESLGPAFNFTPEYDTYWAYVPHFVHTPFYVYAYAFGDCLVNALYGVYQQGKPGFREKYRAMLEAGGTKRHSELLAPFGLDASDPAFWRKGLDVISGFIDQLEEA</sequence>
<gene>
    <name evidence="10" type="ORF">AAJCM20276_13930</name>
</gene>
<evidence type="ECO:0000313" key="10">
    <source>
        <dbReference type="EMBL" id="BCI66769.1"/>
    </source>
</evidence>
<dbReference type="EMBL" id="AP023326">
    <property type="protein sequence ID" value="BCI66769.1"/>
    <property type="molecule type" value="Genomic_DNA"/>
</dbReference>
<dbReference type="GO" id="GO:0006518">
    <property type="term" value="P:peptide metabolic process"/>
    <property type="evidence" value="ECO:0007669"/>
    <property type="project" value="TreeGrafter"/>
</dbReference>
<keyword evidence="4 6" id="KW-0862">Zinc</keyword>
<dbReference type="Gene3D" id="1.10.1370.20">
    <property type="entry name" value="Oligoendopeptidase f, C-terminal domain"/>
    <property type="match status" value="1"/>
</dbReference>
<feature type="region of interest" description="Disordered" evidence="7">
    <location>
        <begin position="1"/>
        <end position="20"/>
    </location>
</feature>
<name>A0A6S6PHJ7_ACEAC</name>
<dbReference type="InterPro" id="IPR045090">
    <property type="entry name" value="Pept_M3A_M3B"/>
</dbReference>
<keyword evidence="1 6" id="KW-0645">Protease</keyword>
<organism evidence="10 11">
    <name type="scientific">Acetobacter aceti</name>
    <dbReference type="NCBI Taxonomy" id="435"/>
    <lineage>
        <taxon>Bacteria</taxon>
        <taxon>Pseudomonadati</taxon>
        <taxon>Pseudomonadota</taxon>
        <taxon>Alphaproteobacteria</taxon>
        <taxon>Acetobacterales</taxon>
        <taxon>Acetobacteraceae</taxon>
        <taxon>Acetobacter</taxon>
        <taxon>Acetobacter subgen. Acetobacter</taxon>
    </lineage>
</organism>
<dbReference type="Proteomes" id="UP000515220">
    <property type="component" value="Chromosome"/>
</dbReference>
<feature type="domain" description="Peptidase M3A/M3B catalytic" evidence="8">
    <location>
        <begin position="254"/>
        <end position="632"/>
    </location>
</feature>
<accession>A0A6S6PHJ7</accession>
<dbReference type="Pfam" id="PF08439">
    <property type="entry name" value="Peptidase_M3_N"/>
    <property type="match status" value="1"/>
</dbReference>
<dbReference type="PANTHER" id="PTHR11804">
    <property type="entry name" value="PROTEASE M3 THIMET OLIGOPEPTIDASE-RELATED"/>
    <property type="match status" value="1"/>
</dbReference>
<evidence type="ECO:0000256" key="7">
    <source>
        <dbReference type="SAM" id="MobiDB-lite"/>
    </source>
</evidence>
<evidence type="ECO:0000259" key="9">
    <source>
        <dbReference type="Pfam" id="PF08439"/>
    </source>
</evidence>
<dbReference type="InterPro" id="IPR011977">
    <property type="entry name" value="Pept_M3B_clade3"/>
</dbReference>
<evidence type="ECO:0000256" key="4">
    <source>
        <dbReference type="ARBA" id="ARBA00022833"/>
    </source>
</evidence>
<keyword evidence="5 6" id="KW-0482">Metalloprotease</keyword>
<dbReference type="Pfam" id="PF01432">
    <property type="entry name" value="Peptidase_M3"/>
    <property type="match status" value="1"/>
</dbReference>
<evidence type="ECO:0000256" key="6">
    <source>
        <dbReference type="RuleBase" id="RU003435"/>
    </source>
</evidence>
<dbReference type="CDD" id="cd09610">
    <property type="entry name" value="M3B_PepF"/>
    <property type="match status" value="1"/>
</dbReference>
<evidence type="ECO:0000256" key="5">
    <source>
        <dbReference type="ARBA" id="ARBA00023049"/>
    </source>
</evidence>